<dbReference type="CDD" id="cd15505">
    <property type="entry name" value="PHD_ING"/>
    <property type="match status" value="1"/>
</dbReference>
<dbReference type="PANTHER" id="PTHR10333:SF42">
    <property type="entry name" value="INHIBITOR OF GROWTH PROTEIN 5"/>
    <property type="match status" value="1"/>
</dbReference>
<keyword evidence="4 10" id="KW-0863">Zinc-finger</keyword>
<dbReference type="PROSITE" id="PS50016">
    <property type="entry name" value="ZF_PHD_2"/>
    <property type="match status" value="1"/>
</dbReference>
<dbReference type="Pfam" id="PF12998">
    <property type="entry name" value="ING"/>
    <property type="match status" value="1"/>
</dbReference>
<feature type="site" description="Histone H3K4me3 binding" evidence="8">
    <location>
        <position position="619"/>
    </location>
</feature>
<feature type="binding site" evidence="9">
    <location>
        <position position="662"/>
    </location>
    <ligand>
        <name>Zn(2+)</name>
        <dbReference type="ChEBI" id="CHEBI:29105"/>
        <label>2</label>
    </ligand>
</feature>
<evidence type="ECO:0000256" key="5">
    <source>
        <dbReference type="ARBA" id="ARBA00022833"/>
    </source>
</evidence>
<comment type="domain">
    <text evidence="11">The PHD-type zinc finger mediates the binding to H3K4me3.</text>
</comment>
<feature type="compositionally biased region" description="Low complexity" evidence="12">
    <location>
        <begin position="405"/>
        <end position="422"/>
    </location>
</feature>
<dbReference type="AlphaFoldDB" id="A0A0J6F404"/>
<keyword evidence="3 9" id="KW-0479">Metal-binding</keyword>
<dbReference type="GO" id="GO:0006325">
    <property type="term" value="P:chromatin organization"/>
    <property type="evidence" value="ECO:0007669"/>
    <property type="project" value="UniProtKB-KW"/>
</dbReference>
<evidence type="ECO:0000256" key="8">
    <source>
        <dbReference type="PIRSR" id="PIRSR628651-50"/>
    </source>
</evidence>
<dbReference type="SUPFAM" id="SSF57903">
    <property type="entry name" value="FYVE/PHD zinc finger"/>
    <property type="match status" value="1"/>
</dbReference>
<dbReference type="OrthoDB" id="4173905at2759"/>
<dbReference type="InterPro" id="IPR011011">
    <property type="entry name" value="Znf_FYVE_PHD"/>
</dbReference>
<feature type="domain" description="PHD-type" evidence="13">
    <location>
        <begin position="617"/>
        <end position="668"/>
    </location>
</feature>
<dbReference type="GO" id="GO:0033698">
    <property type="term" value="C:Rpd3L complex"/>
    <property type="evidence" value="ECO:0007669"/>
    <property type="project" value="TreeGrafter"/>
</dbReference>
<reference evidence="15" key="2">
    <citation type="journal article" date="2009" name="Genome Res.">
        <title>Comparative genomic analyses of the human fungal pathogens Coccidioides and their relatives.</title>
        <authorList>
            <person name="Sharpton T.J."/>
            <person name="Stajich J.E."/>
            <person name="Rounsley S.D."/>
            <person name="Gardner M.J."/>
            <person name="Wortman J.R."/>
            <person name="Jordar V.S."/>
            <person name="Maiti R."/>
            <person name="Kodira C.D."/>
            <person name="Neafsey D.E."/>
            <person name="Zeng Q."/>
            <person name="Hung C.-Y."/>
            <person name="McMahan C."/>
            <person name="Muszewska A."/>
            <person name="Grynberg M."/>
            <person name="Mandel M.A."/>
            <person name="Kellner E.M."/>
            <person name="Barker B.M."/>
            <person name="Galgiani J.N."/>
            <person name="Orbach M.J."/>
            <person name="Kirkland T.N."/>
            <person name="Cole G.T."/>
            <person name="Henn M.R."/>
            <person name="Birren B.W."/>
            <person name="Taylor J.W."/>
        </authorList>
    </citation>
    <scope>NUCLEOTIDE SEQUENCE [LARGE SCALE GENOMIC DNA]</scope>
    <source>
        <strain evidence="15">RMSCC 3488</strain>
    </source>
</reference>
<dbReference type="InterPro" id="IPR028651">
    <property type="entry name" value="ING_fam"/>
</dbReference>
<feature type="binding site" evidence="9">
    <location>
        <position position="644"/>
    </location>
    <ligand>
        <name>Zn(2+)</name>
        <dbReference type="ChEBI" id="CHEBI:29105"/>
        <label>1</label>
    </ligand>
</feature>
<feature type="binding site" evidence="9">
    <location>
        <position position="622"/>
    </location>
    <ligand>
        <name>Zn(2+)</name>
        <dbReference type="ChEBI" id="CHEBI:29105"/>
        <label>1</label>
    </ligand>
</feature>
<feature type="region of interest" description="Disordered" evidence="12">
    <location>
        <begin position="1"/>
        <end position="34"/>
    </location>
</feature>
<dbReference type="GO" id="GO:0006355">
    <property type="term" value="P:regulation of DNA-templated transcription"/>
    <property type="evidence" value="ECO:0007669"/>
    <property type="project" value="TreeGrafter"/>
</dbReference>
<evidence type="ECO:0000256" key="4">
    <source>
        <dbReference type="ARBA" id="ARBA00022771"/>
    </source>
</evidence>
<evidence type="ECO:0000256" key="11">
    <source>
        <dbReference type="RuleBase" id="RU361213"/>
    </source>
</evidence>
<evidence type="ECO:0000256" key="6">
    <source>
        <dbReference type="ARBA" id="ARBA00022853"/>
    </source>
</evidence>
<gene>
    <name evidence="14" type="ORF">CPAG_01240</name>
</gene>
<feature type="binding site" evidence="9">
    <location>
        <position position="647"/>
    </location>
    <ligand>
        <name>Zn(2+)</name>
        <dbReference type="ChEBI" id="CHEBI:29105"/>
        <label>1</label>
    </ligand>
</feature>
<comment type="subunit">
    <text evidence="11">Component of an histone acetyltransferase complex. Interacts with H3K4me3 and to a lesser extent with H3K4me2.</text>
</comment>
<feature type="binding site" evidence="9">
    <location>
        <position position="620"/>
    </location>
    <ligand>
        <name>Zn(2+)</name>
        <dbReference type="ChEBI" id="CHEBI:29105"/>
        <label>1</label>
    </ligand>
</feature>
<dbReference type="VEuPathDB" id="FungiDB:CPAG_01240"/>
<dbReference type="Gene3D" id="6.10.140.1740">
    <property type="match status" value="1"/>
</dbReference>
<dbReference type="GO" id="GO:0070210">
    <property type="term" value="C:Rpd3L-Expanded complex"/>
    <property type="evidence" value="ECO:0007669"/>
    <property type="project" value="TreeGrafter"/>
</dbReference>
<feature type="compositionally biased region" description="Basic and acidic residues" evidence="12">
    <location>
        <begin position="245"/>
        <end position="271"/>
    </location>
</feature>
<feature type="compositionally biased region" description="Low complexity" evidence="12">
    <location>
        <begin position="581"/>
        <end position="598"/>
    </location>
</feature>
<feature type="binding site" evidence="9">
    <location>
        <position position="665"/>
    </location>
    <ligand>
        <name>Zn(2+)</name>
        <dbReference type="ChEBI" id="CHEBI:29105"/>
        <label>2</label>
    </ligand>
</feature>
<feature type="binding site" evidence="9">
    <location>
        <position position="633"/>
    </location>
    <ligand>
        <name>Zn(2+)</name>
        <dbReference type="ChEBI" id="CHEBI:29105"/>
        <label>2</label>
    </ligand>
</feature>
<dbReference type="SMART" id="SM00249">
    <property type="entry name" value="PHD"/>
    <property type="match status" value="1"/>
</dbReference>
<dbReference type="InterPro" id="IPR024610">
    <property type="entry name" value="ING_N_histone-binding"/>
</dbReference>
<dbReference type="PROSITE" id="PS01359">
    <property type="entry name" value="ZF_PHD_1"/>
    <property type="match status" value="1"/>
</dbReference>
<evidence type="ECO:0000256" key="3">
    <source>
        <dbReference type="ARBA" id="ARBA00022723"/>
    </source>
</evidence>
<feature type="site" description="Histone H3K4me3 binding" evidence="8">
    <location>
        <position position="634"/>
    </location>
</feature>
<dbReference type="GO" id="GO:0008270">
    <property type="term" value="F:zinc ion binding"/>
    <property type="evidence" value="ECO:0007669"/>
    <property type="project" value="UniProtKB-KW"/>
</dbReference>
<name>A0A0J6F404_COCPO</name>
<comment type="subcellular location">
    <subcellularLocation>
        <location evidence="1 11">Nucleus</location>
    </subcellularLocation>
</comment>
<comment type="function">
    <text evidence="11">Component of an histone acetyltransferase complex.</text>
</comment>
<feature type="compositionally biased region" description="Polar residues" evidence="12">
    <location>
        <begin position="495"/>
        <end position="505"/>
    </location>
</feature>
<dbReference type="InterPro" id="IPR019786">
    <property type="entry name" value="Zinc_finger_PHD-type_CS"/>
</dbReference>
<dbReference type="FunFam" id="3.30.40.10:FF:000177">
    <property type="entry name" value="PHD finger protein ING"/>
    <property type="match status" value="1"/>
</dbReference>
<accession>A0A0J6F404</accession>
<evidence type="ECO:0000256" key="9">
    <source>
        <dbReference type="PIRSR" id="PIRSR628651-51"/>
    </source>
</evidence>
<evidence type="ECO:0000256" key="12">
    <source>
        <dbReference type="SAM" id="MobiDB-lite"/>
    </source>
</evidence>
<sequence length="677" mass="72098">MATSNGPMGTSNVRSSTLRQTRTNPSRQSKTAGRTSILNHVVNPFNNHAHNPSLAGGPGNGGAGSYAGGGGQYRAASQHPAGLYPGIHHFTDAIDALPREFRRHTSLLNEVDGKAFALEAQLPKLLQIAAELISEPFPIHGSVDAKSAQGFQTDGLQTESPERSAARRQAFQNIRNTLTDLLPTMDEKNHVARNAFLSLKKDVNRLEMIYPYVENEISEEARIGSRTHWAYLNKPTKASGTAGSERPRREAATRDRDADETHRESRREAGGRKQRRNQVEPEVDESRVRKGNIPAKSRAGAGEASQVNQNVAASAGPSKRRRIEKAVPTPTSAAMERSASAATNAGRSGVKESPVPEFGKKRSRAQNVTASSRKSTPPPSASNRPQSARLQQTAAAASNGRQRPSSATSNRNLNSSTSLGLGPAHLDRSSNPASIADKGILDIKAPAPKDSSSGPRVEPSSPGAAVSSKTGVNSVEPKADSMVITKPGERDTQREVSLTIATATTAKMEPQDAVNTHSPIPPSVTSKGRSSKTSTPVVSTFAESQRSSRPSRATAAAAAAAEGSNPAPTTKRSHKKGAGNTGTAAATARQLALAAANAAEDEDSSRHGDDEDDEGELRYCYCNQISFGDMIACDMENCPREWFHLSCVGLTRPPSKSVKWYCNECKETMKKGKSNGR</sequence>
<proteinExistence type="inferred from homology"/>
<feature type="compositionally biased region" description="Polar residues" evidence="12">
    <location>
        <begin position="365"/>
        <end position="404"/>
    </location>
</feature>
<organism evidence="14 15">
    <name type="scientific">Coccidioides posadasii RMSCC 3488</name>
    <dbReference type="NCBI Taxonomy" id="454284"/>
    <lineage>
        <taxon>Eukaryota</taxon>
        <taxon>Fungi</taxon>
        <taxon>Dikarya</taxon>
        <taxon>Ascomycota</taxon>
        <taxon>Pezizomycotina</taxon>
        <taxon>Eurotiomycetes</taxon>
        <taxon>Eurotiomycetidae</taxon>
        <taxon>Onygenales</taxon>
        <taxon>Onygenaceae</taxon>
        <taxon>Coccidioides</taxon>
    </lineage>
</organism>
<evidence type="ECO:0000256" key="10">
    <source>
        <dbReference type="PROSITE-ProRule" id="PRU00146"/>
    </source>
</evidence>
<evidence type="ECO:0000256" key="1">
    <source>
        <dbReference type="ARBA" id="ARBA00004123"/>
    </source>
</evidence>
<keyword evidence="7 11" id="KW-0539">Nucleus</keyword>
<evidence type="ECO:0000313" key="14">
    <source>
        <dbReference type="EMBL" id="KMM64888.1"/>
    </source>
</evidence>
<dbReference type="Proteomes" id="UP000054567">
    <property type="component" value="Unassembled WGS sequence"/>
</dbReference>
<dbReference type="InterPro" id="IPR001965">
    <property type="entry name" value="Znf_PHD"/>
</dbReference>
<protein>
    <recommendedName>
        <fullName evidence="11">Chromatin modification-related protein</fullName>
    </recommendedName>
</protein>
<reference evidence="14 15" key="1">
    <citation type="submission" date="2007-06" db="EMBL/GenBank/DDBJ databases">
        <title>The Genome Sequence of Coccidioides posadasii RMSCC_3488.</title>
        <authorList>
            <consortium name="Coccidioides Genome Resources Consortium"/>
            <consortium name="The Broad Institute Genome Sequencing Platform"/>
            <person name="Henn M.R."/>
            <person name="Sykes S."/>
            <person name="Young S."/>
            <person name="Jaffe D."/>
            <person name="Berlin A."/>
            <person name="Alvarez P."/>
            <person name="Butler J."/>
            <person name="Gnerre S."/>
            <person name="Grabherr M."/>
            <person name="Mauceli E."/>
            <person name="Brockman W."/>
            <person name="Kodira C."/>
            <person name="Alvarado L."/>
            <person name="Zeng Q."/>
            <person name="Crawford M."/>
            <person name="Antoine C."/>
            <person name="Devon K."/>
            <person name="Galgiani J."/>
            <person name="Orsborn K."/>
            <person name="Lewis M.L."/>
            <person name="Nusbaum C."/>
            <person name="Galagan J."/>
            <person name="Birren B."/>
        </authorList>
    </citation>
    <scope>NUCLEOTIDE SEQUENCE [LARGE SCALE GENOMIC DNA]</scope>
    <source>
        <strain evidence="14 15">RMSCC 3488</strain>
    </source>
</reference>
<feature type="binding site" evidence="9">
    <location>
        <position position="638"/>
    </location>
    <ligand>
        <name>Zn(2+)</name>
        <dbReference type="ChEBI" id="CHEBI:29105"/>
        <label>2</label>
    </ligand>
</feature>
<reference evidence="15" key="3">
    <citation type="journal article" date="2010" name="Genome Res.">
        <title>Population genomic sequencing of Coccidioides fungi reveals recent hybridization and transposon control.</title>
        <authorList>
            <person name="Neafsey D.E."/>
            <person name="Barker B.M."/>
            <person name="Sharpton T.J."/>
            <person name="Stajich J.E."/>
            <person name="Park D.J."/>
            <person name="Whiston E."/>
            <person name="Hung C.-Y."/>
            <person name="McMahan C."/>
            <person name="White J."/>
            <person name="Sykes S."/>
            <person name="Heiman D."/>
            <person name="Young S."/>
            <person name="Zeng Q."/>
            <person name="Abouelleil A."/>
            <person name="Aftuck L."/>
            <person name="Bessette D."/>
            <person name="Brown A."/>
            <person name="FitzGerald M."/>
            <person name="Lui A."/>
            <person name="Macdonald J.P."/>
            <person name="Priest M."/>
            <person name="Orbach M.J."/>
            <person name="Galgiani J.N."/>
            <person name="Kirkland T.N."/>
            <person name="Cole G.T."/>
            <person name="Birren B.W."/>
            <person name="Henn M.R."/>
            <person name="Taylor J.W."/>
            <person name="Rounsley S.D."/>
        </authorList>
    </citation>
    <scope>NUCLEOTIDE SEQUENCE [LARGE SCALE GENOMIC DNA]</scope>
    <source>
        <strain evidence="15">RMSCC 3488</strain>
    </source>
</reference>
<evidence type="ECO:0000313" key="15">
    <source>
        <dbReference type="Proteomes" id="UP000054567"/>
    </source>
</evidence>
<dbReference type="EMBL" id="DS268109">
    <property type="protein sequence ID" value="KMM64888.1"/>
    <property type="molecule type" value="Genomic_DNA"/>
</dbReference>
<dbReference type="InterPro" id="IPR013083">
    <property type="entry name" value="Znf_RING/FYVE/PHD"/>
</dbReference>
<comment type="similarity">
    <text evidence="2 11">Belongs to the ING family.</text>
</comment>
<feature type="site" description="Histone H3K4me3 binding" evidence="8">
    <location>
        <position position="630"/>
    </location>
</feature>
<feature type="compositionally biased region" description="Polar residues" evidence="12">
    <location>
        <begin position="513"/>
        <end position="551"/>
    </location>
</feature>
<dbReference type="InterPro" id="IPR019787">
    <property type="entry name" value="Znf_PHD-finger"/>
</dbReference>
<dbReference type="SMART" id="SM01408">
    <property type="entry name" value="ING"/>
    <property type="match status" value="1"/>
</dbReference>
<feature type="site" description="Histone H3K4me3 binding" evidence="8">
    <location>
        <position position="642"/>
    </location>
</feature>
<keyword evidence="6 11" id="KW-0156">Chromatin regulator</keyword>
<feature type="region of interest" description="Disordered" evidence="12">
    <location>
        <begin position="234"/>
        <end position="614"/>
    </location>
</feature>
<dbReference type="PANTHER" id="PTHR10333">
    <property type="entry name" value="INHIBITOR OF GROWTH PROTEIN"/>
    <property type="match status" value="1"/>
</dbReference>
<keyword evidence="5 9" id="KW-0862">Zinc</keyword>
<evidence type="ECO:0000259" key="13">
    <source>
        <dbReference type="PROSITE" id="PS50016"/>
    </source>
</evidence>
<dbReference type="Gene3D" id="3.30.40.10">
    <property type="entry name" value="Zinc/RING finger domain, C3HC4 (zinc finger)"/>
    <property type="match status" value="1"/>
</dbReference>
<evidence type="ECO:0000256" key="7">
    <source>
        <dbReference type="ARBA" id="ARBA00023242"/>
    </source>
</evidence>
<evidence type="ECO:0000256" key="2">
    <source>
        <dbReference type="ARBA" id="ARBA00010210"/>
    </source>
</evidence>